<keyword evidence="3" id="KW-1185">Reference proteome</keyword>
<dbReference type="InterPro" id="IPR025356">
    <property type="entry name" value="DUF4260"/>
</dbReference>
<feature type="transmembrane region" description="Helical" evidence="1">
    <location>
        <begin position="57"/>
        <end position="75"/>
    </location>
</feature>
<feature type="transmembrane region" description="Helical" evidence="1">
    <location>
        <begin position="12"/>
        <end position="37"/>
    </location>
</feature>
<evidence type="ECO:0000313" key="2">
    <source>
        <dbReference type="EMBL" id="ADY54139.1"/>
    </source>
</evidence>
<evidence type="ECO:0000313" key="3">
    <source>
        <dbReference type="Proteomes" id="UP000000310"/>
    </source>
</evidence>
<dbReference type="HOGENOM" id="CLU_144225_0_0_10"/>
<reference evidence="3" key="2">
    <citation type="submission" date="2011-02" db="EMBL/GenBank/DDBJ databases">
        <title>The complete genome of Pedobacter saltans DSM 12145.</title>
        <authorList>
            <consortium name="US DOE Joint Genome Institute (JGI-PGF)"/>
            <person name="Lucas S."/>
            <person name="Copeland A."/>
            <person name="Lapidus A."/>
            <person name="Bruce D."/>
            <person name="Goodwin L."/>
            <person name="Pitluck S."/>
            <person name="Kyrpides N."/>
            <person name="Mavromatis K."/>
            <person name="Pagani I."/>
            <person name="Ivanova N."/>
            <person name="Ovchinnikova G."/>
            <person name="Lu M."/>
            <person name="Detter J.C."/>
            <person name="Han C."/>
            <person name="Land M."/>
            <person name="Hauser L."/>
            <person name="Markowitz V."/>
            <person name="Cheng J.-F."/>
            <person name="Hugenholtz P."/>
            <person name="Woyke T."/>
            <person name="Wu D."/>
            <person name="Tindall B."/>
            <person name="Pomrenke H.G."/>
            <person name="Brambilla E."/>
            <person name="Klenk H.-P."/>
            <person name="Eisen J.A."/>
        </authorList>
    </citation>
    <scope>NUCLEOTIDE SEQUENCE [LARGE SCALE GENOMIC DNA]</scope>
    <source>
        <strain evidence="3">ATCC 51119 / DSM 12145 / JCM 21818 / LMG 10337 / NBRC 100064 / NCIMB 13643</strain>
    </source>
</reference>
<dbReference type="eggNOG" id="ENOG5032SZF">
    <property type="taxonomic scope" value="Bacteria"/>
</dbReference>
<accession>F0S4W5</accession>
<protein>
    <recommendedName>
        <fullName evidence="4">DUF4260 domain-containing protein</fullName>
    </recommendedName>
</protein>
<dbReference type="EMBL" id="CP002545">
    <property type="protein sequence ID" value="ADY54139.1"/>
    <property type="molecule type" value="Genomic_DNA"/>
</dbReference>
<keyword evidence="1" id="KW-1133">Transmembrane helix</keyword>
<organism evidence="2 3">
    <name type="scientific">Pseudopedobacter saltans (strain ATCC 51119 / DSM 12145 / JCM 21818 / CCUG 39354 / LMG 10337 / NBRC 100064 / NCIMB 13643)</name>
    <name type="common">Pedobacter saltans</name>
    <dbReference type="NCBI Taxonomy" id="762903"/>
    <lineage>
        <taxon>Bacteria</taxon>
        <taxon>Pseudomonadati</taxon>
        <taxon>Bacteroidota</taxon>
        <taxon>Sphingobacteriia</taxon>
        <taxon>Sphingobacteriales</taxon>
        <taxon>Sphingobacteriaceae</taxon>
        <taxon>Pseudopedobacter</taxon>
    </lineage>
</organism>
<proteinExistence type="predicted"/>
<dbReference type="Proteomes" id="UP000000310">
    <property type="component" value="Chromosome"/>
</dbReference>
<keyword evidence="1" id="KW-0472">Membrane</keyword>
<evidence type="ECO:0008006" key="4">
    <source>
        <dbReference type="Google" id="ProtNLM"/>
    </source>
</evidence>
<name>F0S4W5_PSESL</name>
<dbReference type="Pfam" id="PF14079">
    <property type="entry name" value="DUF4260"/>
    <property type="match status" value="1"/>
</dbReference>
<evidence type="ECO:0000256" key="1">
    <source>
        <dbReference type="SAM" id="Phobius"/>
    </source>
</evidence>
<dbReference type="OrthoDB" id="9813911at2"/>
<dbReference type="KEGG" id="psn:Pedsa_3610"/>
<gene>
    <name evidence="2" type="ordered locus">Pedsa_3610</name>
</gene>
<sequence length="118" mass="13472">MKVLLKLEQLAIFIMAFLLTLYIGYQWWLFFALLLLPDLSMLGYIFGNKTGALIYNFFHHQGIALFLIALGYVAIDPKITMAGVVMLGHSAMDRLFGYGLKYNKGFKYTHLGEIGREK</sequence>
<dbReference type="STRING" id="762903.Pedsa_3610"/>
<keyword evidence="1" id="KW-0812">Transmembrane</keyword>
<reference evidence="2 3" key="1">
    <citation type="journal article" date="2011" name="Stand. Genomic Sci.">
        <title>Complete genome sequence of the gliding, heparinolytic Pedobacter saltans type strain (113).</title>
        <authorList>
            <person name="Liolios K."/>
            <person name="Sikorski J."/>
            <person name="Lu M."/>
            <person name="Nolan M."/>
            <person name="Lapidus A."/>
            <person name="Lucas S."/>
            <person name="Hammon N."/>
            <person name="Deshpande S."/>
            <person name="Cheng J.F."/>
            <person name="Tapia R."/>
            <person name="Han C."/>
            <person name="Goodwin L."/>
            <person name="Pitluck S."/>
            <person name="Huntemann M."/>
            <person name="Ivanova N."/>
            <person name="Pagani I."/>
            <person name="Mavromatis K."/>
            <person name="Ovchinikova G."/>
            <person name="Pati A."/>
            <person name="Chen A."/>
            <person name="Palaniappan K."/>
            <person name="Land M."/>
            <person name="Hauser L."/>
            <person name="Brambilla E.M."/>
            <person name="Kotsyurbenko O."/>
            <person name="Rohde M."/>
            <person name="Tindall B.J."/>
            <person name="Abt B."/>
            <person name="Goker M."/>
            <person name="Detter J.C."/>
            <person name="Woyke T."/>
            <person name="Bristow J."/>
            <person name="Eisen J.A."/>
            <person name="Markowitz V."/>
            <person name="Hugenholtz P."/>
            <person name="Klenk H.P."/>
            <person name="Kyrpides N.C."/>
        </authorList>
    </citation>
    <scope>NUCLEOTIDE SEQUENCE [LARGE SCALE GENOMIC DNA]</scope>
    <source>
        <strain evidence="3">ATCC 51119 / DSM 12145 / JCM 21818 / LMG 10337 / NBRC 100064 / NCIMB 13643</strain>
    </source>
</reference>
<dbReference type="AlphaFoldDB" id="F0S4W5"/>